<accession>A0A699IRC0</accession>
<evidence type="ECO:0000313" key="1">
    <source>
        <dbReference type="EMBL" id="GEZ64754.1"/>
    </source>
</evidence>
<feature type="non-terminal residue" evidence="1">
    <location>
        <position position="1"/>
    </location>
</feature>
<comment type="caution">
    <text evidence="1">The sequence shown here is derived from an EMBL/GenBank/DDBJ whole genome shotgun (WGS) entry which is preliminary data.</text>
</comment>
<evidence type="ECO:0008006" key="2">
    <source>
        <dbReference type="Google" id="ProtNLM"/>
    </source>
</evidence>
<sequence>LANRTPLSFQELICNKRVSFCLANPAIRTYSGDLEQRSIDAYQYALERILRDNKIVTHDREVARNVFTYTEVAEYWYPKNLKNDKRSKRYGFDSNQELKVALFSRENGYKFYPLKDSEGSMYCFSMQYQVKEYGKLVTYFQVFTDEEIGKYRRVGGYKWEEVEVVPHDLEKIPIVYGWQMHPEYRNASQLIKRLEKILSNHGEVNDYHSAPKLFLTDADNISGVGNKGESGIVLQGKGKADAKYITWDNATDSVKLEIDNLLTMIYTLTQTPNINFDNIKGMGAVSGVSIKLLFMDAHLAVKDKEGLITDIHQRRHSIIGAYLTLMDASFVPIVDQIEVNSALVPFMIADDKENAEIAQIENGNLPTKSQETTVYEAGGDKEEFEKIQAETKARTLVDVTEPTAF</sequence>
<dbReference type="EMBL" id="BKCJ010305018">
    <property type="protein sequence ID" value="GEZ64754.1"/>
    <property type="molecule type" value="Genomic_DNA"/>
</dbReference>
<dbReference type="InterPro" id="IPR021145">
    <property type="entry name" value="Portal_protein_SPP1_Gp6-like"/>
</dbReference>
<dbReference type="Pfam" id="PF05133">
    <property type="entry name" value="SPP1_portal"/>
    <property type="match status" value="1"/>
</dbReference>
<gene>
    <name evidence="1" type="ORF">Tci_536727</name>
</gene>
<name>A0A699IRC0_TANCI</name>
<dbReference type="AlphaFoldDB" id="A0A699IRC0"/>
<proteinExistence type="predicted"/>
<reference evidence="1" key="1">
    <citation type="journal article" date="2019" name="Sci. Rep.">
        <title>Draft genome of Tanacetum cinerariifolium, the natural source of mosquito coil.</title>
        <authorList>
            <person name="Yamashiro T."/>
            <person name="Shiraishi A."/>
            <person name="Satake H."/>
            <person name="Nakayama K."/>
        </authorList>
    </citation>
    <scope>NUCLEOTIDE SEQUENCE</scope>
</reference>
<organism evidence="1">
    <name type="scientific">Tanacetum cinerariifolium</name>
    <name type="common">Dalmatian daisy</name>
    <name type="synonym">Chrysanthemum cinerariifolium</name>
    <dbReference type="NCBI Taxonomy" id="118510"/>
    <lineage>
        <taxon>Eukaryota</taxon>
        <taxon>Viridiplantae</taxon>
        <taxon>Streptophyta</taxon>
        <taxon>Embryophyta</taxon>
        <taxon>Tracheophyta</taxon>
        <taxon>Spermatophyta</taxon>
        <taxon>Magnoliopsida</taxon>
        <taxon>eudicotyledons</taxon>
        <taxon>Gunneridae</taxon>
        <taxon>Pentapetalae</taxon>
        <taxon>asterids</taxon>
        <taxon>campanulids</taxon>
        <taxon>Asterales</taxon>
        <taxon>Asteraceae</taxon>
        <taxon>Asteroideae</taxon>
        <taxon>Anthemideae</taxon>
        <taxon>Anthemidinae</taxon>
        <taxon>Tanacetum</taxon>
    </lineage>
</organism>
<protein>
    <recommendedName>
        <fullName evidence="2">Phage portal protein</fullName>
    </recommendedName>
</protein>